<keyword evidence="9 10" id="KW-0998">Cell outer membrane</keyword>
<dbReference type="InterPro" id="IPR039426">
    <property type="entry name" value="TonB-dep_rcpt-like"/>
</dbReference>
<feature type="region of interest" description="Disordered" evidence="12">
    <location>
        <begin position="47"/>
        <end position="71"/>
    </location>
</feature>
<evidence type="ECO:0000256" key="2">
    <source>
        <dbReference type="ARBA" id="ARBA00022448"/>
    </source>
</evidence>
<dbReference type="InterPro" id="IPR037066">
    <property type="entry name" value="Plug_dom_sf"/>
</dbReference>
<evidence type="ECO:0000256" key="12">
    <source>
        <dbReference type="SAM" id="MobiDB-lite"/>
    </source>
</evidence>
<dbReference type="InterPro" id="IPR000531">
    <property type="entry name" value="Beta-barrel_TonB"/>
</dbReference>
<dbReference type="InterPro" id="IPR012910">
    <property type="entry name" value="Plug_dom"/>
</dbReference>
<keyword evidence="2 10" id="KW-0813">Transport</keyword>
<protein>
    <submittedName>
        <fullName evidence="15">TonB-dependent receptor</fullName>
    </submittedName>
</protein>
<sequence length="741" mass="80540">MHSSSRPQSAGRWNAAAFCWWLVFAPLAAAAEVPHLAELERPGTAAGLLSQQPSPQSPAAVPPPDSAPAQPVSNFVLEDVNVTANRRTQSDLSTPLAITVIPKEEIDRRRARATTLADLLNTVPNFSQSFTGGRFISQPRLRGGLGGRGSQSGLLILVDGIRRNNTNGTEDYLLDFPVDQIERIEVIRGAASVLYGTEAVDGVINLITRRSVTEQPARLSANFDFGSSETFRTGIGLSGKAGPVRYLTRFSTQNVGDYRDATGQTQVRNRFDAQNYLARLTYEFDRNSELEFEFLASRTQNLFLPIVSDGGAVFDFSFPYRNRDQYAFTYRHNNLFGSEFQARLYYTGFERNFRNNIFLAAGPGVLIPTSLQDQRPILTSLGGIAQFVSTLGSAKITWGLDAYNESYSNNDTELTSGIADSTPQRPSGYQRSIAPFAQAAVPVAAGLNLTAGLRWDNYRQQAEATALNPVCPLPFLPPGVPCPFPLPPDSFPGNVRETSELIPAAGLTWEFAPGYALRASYGRAIRNPNFFELYGGPQSVGVTLGNPGLTTERSETYDIGIRVRQGRLRADIGYFLSNFDNKIVAQALPEFGGLVLLPANIRRVQGYGYEAEASWEIIDGLTVFGSYGTVTAYDQDTGTRIGAAQGYQLVPAQASVGLRFQERTGFYAQAIVRNVPSYFATAPAGQGNGFTVLDFDLGVPLSGATRLGIGVTNLTDALYREPFTTFNAPGAQIFASLATEF</sequence>
<dbReference type="CDD" id="cd01347">
    <property type="entry name" value="ligand_gated_channel"/>
    <property type="match status" value="1"/>
</dbReference>
<dbReference type="SUPFAM" id="SSF56935">
    <property type="entry name" value="Porins"/>
    <property type="match status" value="1"/>
</dbReference>
<organism evidence="15 16">
    <name type="scientific">Gloeobacter morelensis MG652769</name>
    <dbReference type="NCBI Taxonomy" id="2781736"/>
    <lineage>
        <taxon>Bacteria</taxon>
        <taxon>Bacillati</taxon>
        <taxon>Cyanobacteriota</taxon>
        <taxon>Cyanophyceae</taxon>
        <taxon>Gloeobacterales</taxon>
        <taxon>Gloeobacteraceae</taxon>
        <taxon>Gloeobacter</taxon>
        <taxon>Gloeobacter morelensis</taxon>
    </lineage>
</organism>
<dbReference type="EMBL" id="CP063845">
    <property type="protein sequence ID" value="UFP95025.1"/>
    <property type="molecule type" value="Genomic_DNA"/>
</dbReference>
<keyword evidence="4 10" id="KW-0812">Transmembrane</keyword>
<evidence type="ECO:0000256" key="11">
    <source>
        <dbReference type="RuleBase" id="RU003357"/>
    </source>
</evidence>
<keyword evidence="7 10" id="KW-0472">Membrane</keyword>
<keyword evidence="8 15" id="KW-0675">Receptor</keyword>
<keyword evidence="3 10" id="KW-1134">Transmembrane beta strand</keyword>
<dbReference type="InterPro" id="IPR036942">
    <property type="entry name" value="Beta-barrel_TonB_sf"/>
</dbReference>
<evidence type="ECO:0000256" key="9">
    <source>
        <dbReference type="ARBA" id="ARBA00023237"/>
    </source>
</evidence>
<evidence type="ECO:0000256" key="8">
    <source>
        <dbReference type="ARBA" id="ARBA00023170"/>
    </source>
</evidence>
<reference evidence="15 16" key="1">
    <citation type="journal article" date="2021" name="Genome Biol. Evol.">
        <title>Complete Genome Sequencing of a Novel Gloeobacter Species from a Waterfall Cave in Mexico.</title>
        <authorList>
            <person name="Saw J.H."/>
            <person name="Cardona T."/>
            <person name="Montejano G."/>
        </authorList>
    </citation>
    <scope>NUCLEOTIDE SEQUENCE [LARGE SCALE GENOMIC DNA]</scope>
    <source>
        <strain evidence="15">MG652769</strain>
    </source>
</reference>
<dbReference type="Pfam" id="PF07715">
    <property type="entry name" value="Plug"/>
    <property type="match status" value="1"/>
</dbReference>
<evidence type="ECO:0000256" key="5">
    <source>
        <dbReference type="ARBA" id="ARBA00022729"/>
    </source>
</evidence>
<dbReference type="PROSITE" id="PS52016">
    <property type="entry name" value="TONB_DEPENDENT_REC_3"/>
    <property type="match status" value="1"/>
</dbReference>
<gene>
    <name evidence="15" type="ORF">ISF26_01890</name>
</gene>
<proteinExistence type="inferred from homology"/>
<dbReference type="RefSeq" id="WP_230842136.1">
    <property type="nucleotide sequence ID" value="NZ_CP063845.1"/>
</dbReference>
<evidence type="ECO:0000256" key="7">
    <source>
        <dbReference type="ARBA" id="ARBA00023136"/>
    </source>
</evidence>
<dbReference type="Proteomes" id="UP001054846">
    <property type="component" value="Chromosome"/>
</dbReference>
<evidence type="ECO:0000313" key="15">
    <source>
        <dbReference type="EMBL" id="UFP95025.1"/>
    </source>
</evidence>
<comment type="subcellular location">
    <subcellularLocation>
        <location evidence="1 10">Cell outer membrane</location>
        <topology evidence="1 10">Multi-pass membrane protein</topology>
    </subcellularLocation>
</comment>
<keyword evidence="16" id="KW-1185">Reference proteome</keyword>
<evidence type="ECO:0000256" key="4">
    <source>
        <dbReference type="ARBA" id="ARBA00022692"/>
    </source>
</evidence>
<dbReference type="Pfam" id="PF00593">
    <property type="entry name" value="TonB_dep_Rec_b-barrel"/>
    <property type="match status" value="1"/>
</dbReference>
<keyword evidence="6 11" id="KW-0798">TonB box</keyword>
<accession>A0ABY3PN25</accession>
<keyword evidence="5" id="KW-0732">Signal</keyword>
<evidence type="ECO:0000256" key="6">
    <source>
        <dbReference type="ARBA" id="ARBA00023077"/>
    </source>
</evidence>
<dbReference type="PANTHER" id="PTHR30069">
    <property type="entry name" value="TONB-DEPENDENT OUTER MEMBRANE RECEPTOR"/>
    <property type="match status" value="1"/>
</dbReference>
<evidence type="ECO:0000256" key="1">
    <source>
        <dbReference type="ARBA" id="ARBA00004571"/>
    </source>
</evidence>
<comment type="similarity">
    <text evidence="10 11">Belongs to the TonB-dependent receptor family.</text>
</comment>
<feature type="domain" description="TonB-dependent receptor-like beta-barrel" evidence="13">
    <location>
        <begin position="317"/>
        <end position="714"/>
    </location>
</feature>
<dbReference type="Gene3D" id="2.170.130.10">
    <property type="entry name" value="TonB-dependent receptor, plug domain"/>
    <property type="match status" value="1"/>
</dbReference>
<dbReference type="Gene3D" id="2.40.170.20">
    <property type="entry name" value="TonB-dependent receptor, beta-barrel domain"/>
    <property type="match status" value="1"/>
</dbReference>
<feature type="compositionally biased region" description="Low complexity" evidence="12">
    <location>
        <begin position="50"/>
        <end position="59"/>
    </location>
</feature>
<name>A0ABY3PN25_9CYAN</name>
<evidence type="ECO:0000259" key="14">
    <source>
        <dbReference type="Pfam" id="PF07715"/>
    </source>
</evidence>
<feature type="domain" description="TonB-dependent receptor plug" evidence="14">
    <location>
        <begin position="93"/>
        <end position="203"/>
    </location>
</feature>
<evidence type="ECO:0000259" key="13">
    <source>
        <dbReference type="Pfam" id="PF00593"/>
    </source>
</evidence>
<dbReference type="PANTHER" id="PTHR30069:SF29">
    <property type="entry name" value="HEMOGLOBIN AND HEMOGLOBIN-HAPTOGLOBIN-BINDING PROTEIN 1-RELATED"/>
    <property type="match status" value="1"/>
</dbReference>
<evidence type="ECO:0000256" key="3">
    <source>
        <dbReference type="ARBA" id="ARBA00022452"/>
    </source>
</evidence>
<evidence type="ECO:0000313" key="16">
    <source>
        <dbReference type="Proteomes" id="UP001054846"/>
    </source>
</evidence>
<evidence type="ECO:0000256" key="10">
    <source>
        <dbReference type="PROSITE-ProRule" id="PRU01360"/>
    </source>
</evidence>